<gene>
    <name evidence="3" type="ORF">J2Z82_003203</name>
</gene>
<reference evidence="3 4" key="1">
    <citation type="submission" date="2021-03" db="EMBL/GenBank/DDBJ databases">
        <title>Genomic Encyclopedia of Type Strains, Phase IV (KMG-IV): sequencing the most valuable type-strain genomes for metagenomic binning, comparative biology and taxonomic classification.</title>
        <authorList>
            <person name="Goeker M."/>
        </authorList>
    </citation>
    <scope>NUCLEOTIDE SEQUENCE [LARGE SCALE GENOMIC DNA]</scope>
    <source>
        <strain evidence="3 4">DSM 21085</strain>
    </source>
</reference>
<keyword evidence="4" id="KW-1185">Reference proteome</keyword>
<organism evidence="3 4">
    <name type="scientific">Virgibacillus litoralis</name>
    <dbReference type="NCBI Taxonomy" id="578221"/>
    <lineage>
        <taxon>Bacteria</taxon>
        <taxon>Bacillati</taxon>
        <taxon>Bacillota</taxon>
        <taxon>Bacilli</taxon>
        <taxon>Bacillales</taxon>
        <taxon>Bacillaceae</taxon>
        <taxon>Virgibacillus</taxon>
    </lineage>
</organism>
<evidence type="ECO:0000313" key="4">
    <source>
        <dbReference type="Proteomes" id="UP001519328"/>
    </source>
</evidence>
<proteinExistence type="predicted"/>
<accession>A0ABS4HH41</accession>
<evidence type="ECO:0008006" key="5">
    <source>
        <dbReference type="Google" id="ProtNLM"/>
    </source>
</evidence>
<feature type="region of interest" description="Disordered" evidence="1">
    <location>
        <begin position="20"/>
        <end position="76"/>
    </location>
</feature>
<name>A0ABS4HH41_9BACI</name>
<evidence type="ECO:0000313" key="3">
    <source>
        <dbReference type="EMBL" id="MBP1950246.1"/>
    </source>
</evidence>
<feature type="compositionally biased region" description="Polar residues" evidence="1">
    <location>
        <begin position="20"/>
        <end position="29"/>
    </location>
</feature>
<feature type="signal peptide" evidence="2">
    <location>
        <begin position="1"/>
        <end position="19"/>
    </location>
</feature>
<protein>
    <recommendedName>
        <fullName evidence="5">DUF4352 domain-containing protein</fullName>
    </recommendedName>
</protein>
<feature type="chain" id="PRO_5045088758" description="DUF4352 domain-containing protein" evidence="2">
    <location>
        <begin position="20"/>
        <end position="234"/>
    </location>
</feature>
<keyword evidence="2" id="KW-0732">Signal</keyword>
<dbReference type="RefSeq" id="WP_209481715.1">
    <property type="nucleotide sequence ID" value="NZ_JAGGKK010000020.1"/>
</dbReference>
<evidence type="ECO:0000256" key="1">
    <source>
        <dbReference type="SAM" id="MobiDB-lite"/>
    </source>
</evidence>
<dbReference type="PROSITE" id="PS51257">
    <property type="entry name" value="PROKAR_LIPOPROTEIN"/>
    <property type="match status" value="1"/>
</dbReference>
<evidence type="ECO:0000256" key="2">
    <source>
        <dbReference type="SAM" id="SignalP"/>
    </source>
</evidence>
<comment type="caution">
    <text evidence="3">The sequence shown here is derived from an EMBL/GenBank/DDBJ whole genome shotgun (WGS) entry which is preliminary data.</text>
</comment>
<dbReference type="EMBL" id="JAGGKK010000020">
    <property type="protein sequence ID" value="MBP1950246.1"/>
    <property type="molecule type" value="Genomic_DNA"/>
</dbReference>
<sequence>MKLKWIAILFLTLVLTACNSDGQAEGNNTDEPKKDEATETTNENTKQTSSDLEETASSEKSNSNEPKKLTEPGQTIQENGYTVELVKMKTLNETIKVSPLTINLKDAKLIKLKNMSDSFRMDMEYYAGEQIGKEATYLQLDYSVENMEDKNVGWKGLNTIVTDKKEQINLAEKDFVTDDTDTSNEFFGQVIKEGVDSVILQNPDINNLKLIFGDSYDSASYETISEGKEIELTF</sequence>
<feature type="compositionally biased region" description="Polar residues" evidence="1">
    <location>
        <begin position="39"/>
        <end position="50"/>
    </location>
</feature>
<dbReference type="Proteomes" id="UP001519328">
    <property type="component" value="Unassembled WGS sequence"/>
</dbReference>